<evidence type="ECO:0000256" key="2">
    <source>
        <dbReference type="ARBA" id="ARBA00023235"/>
    </source>
</evidence>
<dbReference type="GO" id="GO:1901135">
    <property type="term" value="P:carbohydrate derivative metabolic process"/>
    <property type="evidence" value="ECO:0007669"/>
    <property type="project" value="InterPro"/>
</dbReference>
<dbReference type="PROSITE" id="PS51464">
    <property type="entry name" value="SIS"/>
    <property type="match status" value="1"/>
</dbReference>
<dbReference type="NCBIfam" id="NF006426">
    <property type="entry name" value="PRK08674.1-6"/>
    <property type="match status" value="1"/>
</dbReference>
<organism evidence="4">
    <name type="scientific">marine metagenome</name>
    <dbReference type="NCBI Taxonomy" id="408172"/>
    <lineage>
        <taxon>unclassified sequences</taxon>
        <taxon>metagenomes</taxon>
        <taxon>ecological metagenomes</taxon>
    </lineage>
</organism>
<reference evidence="4" key="1">
    <citation type="submission" date="2018-05" db="EMBL/GenBank/DDBJ databases">
        <authorList>
            <person name="Lanie J.A."/>
            <person name="Ng W.-L."/>
            <person name="Kazmierczak K.M."/>
            <person name="Andrzejewski T.M."/>
            <person name="Davidsen T.M."/>
            <person name="Wayne K.J."/>
            <person name="Tettelin H."/>
            <person name="Glass J.I."/>
            <person name="Rusch D."/>
            <person name="Podicherti R."/>
            <person name="Tsui H.-C.T."/>
            <person name="Winkler M.E."/>
        </authorList>
    </citation>
    <scope>NUCLEOTIDE SEQUENCE</scope>
</reference>
<dbReference type="CDD" id="cd05017">
    <property type="entry name" value="SIS_PGI_PMI_1"/>
    <property type="match status" value="1"/>
</dbReference>
<gene>
    <name evidence="4" type="ORF">METZ01_LOCUS4000</name>
</gene>
<proteinExistence type="inferred from homology"/>
<dbReference type="SUPFAM" id="SSF53697">
    <property type="entry name" value="SIS domain"/>
    <property type="match status" value="1"/>
</dbReference>
<evidence type="ECO:0000256" key="1">
    <source>
        <dbReference type="ARBA" id="ARBA00010523"/>
    </source>
</evidence>
<dbReference type="NCBIfam" id="NF006423">
    <property type="entry name" value="PRK08674.1-2"/>
    <property type="match status" value="1"/>
</dbReference>
<dbReference type="GO" id="GO:0004347">
    <property type="term" value="F:glucose-6-phosphate isomerase activity"/>
    <property type="evidence" value="ECO:0007669"/>
    <property type="project" value="InterPro"/>
</dbReference>
<dbReference type="AlphaFoldDB" id="A0A381N963"/>
<dbReference type="EMBL" id="UINC01000208">
    <property type="protein sequence ID" value="SUZ51146.1"/>
    <property type="molecule type" value="Genomic_DNA"/>
</dbReference>
<dbReference type="InterPro" id="IPR019490">
    <property type="entry name" value="Glu6P/Mann6P_isomerase_C"/>
</dbReference>
<dbReference type="Pfam" id="PF10432">
    <property type="entry name" value="bact-PGI_C"/>
    <property type="match status" value="1"/>
</dbReference>
<dbReference type="GO" id="GO:0004476">
    <property type="term" value="F:mannose-6-phosphate isomerase activity"/>
    <property type="evidence" value="ECO:0007669"/>
    <property type="project" value="InterPro"/>
</dbReference>
<dbReference type="GO" id="GO:0005975">
    <property type="term" value="P:carbohydrate metabolic process"/>
    <property type="evidence" value="ECO:0007669"/>
    <property type="project" value="InterPro"/>
</dbReference>
<dbReference type="GO" id="GO:0097367">
    <property type="term" value="F:carbohydrate derivative binding"/>
    <property type="evidence" value="ECO:0007669"/>
    <property type="project" value="InterPro"/>
</dbReference>
<evidence type="ECO:0000259" key="3">
    <source>
        <dbReference type="PROSITE" id="PS51464"/>
    </source>
</evidence>
<dbReference type="NCBIfam" id="TIGR02128">
    <property type="entry name" value="G6PI_arch"/>
    <property type="match status" value="1"/>
</dbReference>
<dbReference type="InterPro" id="IPR001347">
    <property type="entry name" value="SIS_dom"/>
</dbReference>
<dbReference type="Gene3D" id="3.40.50.10490">
    <property type="entry name" value="Glucose-6-phosphate isomerase like protein, domain 1"/>
    <property type="match status" value="2"/>
</dbReference>
<keyword evidence="2" id="KW-0413">Isomerase</keyword>
<dbReference type="InterPro" id="IPR046348">
    <property type="entry name" value="SIS_dom_sf"/>
</dbReference>
<comment type="similarity">
    <text evidence="1">Belongs to the PGI/PMI family.</text>
</comment>
<protein>
    <recommendedName>
        <fullName evidence="3">SIS domain-containing protein</fullName>
    </recommendedName>
</protein>
<sequence length="346" mass="38416">MSASHLDPQDMKQAIYDFADNLRDAMAIGQGVVLKHTPAPINNVVVAGMGGSAIGGDVNRMLLRDELSVPIYVSRNYQIPAWADKHTLVIASSYSGGTEETLSAMTDALEKGCQICGITTGGKLKDVLQKNDCDTVLIPAGLQPRAALAYSFVPMLYLLKGFGLVASDIDKKLNKTADLLESLRDNYSKADDENATWLLAKSVHATIPIIYGETESTAVVAMRWRGQFSENGKMLAFHNELPELNHNEIVGWENNPELFNHLSIIWLKDKSDHQRVSMRQDVTGTILKNITKNQYEVAVSGASRFERLLHLIHYGDWVSLWCAYFHETDPSPVEKISNLKDQLSRK</sequence>
<feature type="domain" description="SIS" evidence="3">
    <location>
        <begin position="34"/>
        <end position="175"/>
    </location>
</feature>
<name>A0A381N963_9ZZZZ</name>
<dbReference type="CDD" id="cd05637">
    <property type="entry name" value="SIS_PGI_PMI_2"/>
    <property type="match status" value="1"/>
</dbReference>
<dbReference type="InterPro" id="IPR035484">
    <property type="entry name" value="SIS_PGI/PMI_1"/>
</dbReference>
<evidence type="ECO:0000313" key="4">
    <source>
        <dbReference type="EMBL" id="SUZ51146.1"/>
    </source>
</evidence>
<accession>A0A381N963</accession>